<dbReference type="InterPro" id="IPR000878">
    <property type="entry name" value="4pyrrol_Mease"/>
</dbReference>
<dbReference type="InterPro" id="IPR014777">
    <property type="entry name" value="4pyrrole_Mease_sub1"/>
</dbReference>
<dbReference type="Gene3D" id="3.30.950.10">
    <property type="entry name" value="Methyltransferase, Cobalt-precorrin-4 Transmethylase, Domain 2"/>
    <property type="match status" value="1"/>
</dbReference>
<dbReference type="Proteomes" id="UP000886043">
    <property type="component" value="Unassembled WGS sequence"/>
</dbReference>
<comment type="pathway">
    <text evidence="1">Cofactor biosynthesis; adenosylcobalamin biosynthesis.</text>
</comment>
<keyword evidence="6" id="KW-0949">S-adenosyl-L-methionine</keyword>
<organism evidence="9">
    <name type="scientific">Thermosulfurimonas dismutans</name>
    <dbReference type="NCBI Taxonomy" id="999894"/>
    <lineage>
        <taxon>Bacteria</taxon>
        <taxon>Pseudomonadati</taxon>
        <taxon>Thermodesulfobacteriota</taxon>
        <taxon>Thermodesulfobacteria</taxon>
        <taxon>Thermodesulfobacteriales</taxon>
        <taxon>Thermodesulfobacteriaceae</taxon>
        <taxon>Thermosulfurimonas</taxon>
    </lineage>
</organism>
<dbReference type="CDD" id="cd11645">
    <property type="entry name" value="Precorrin_2_C20_MT"/>
    <property type="match status" value="1"/>
</dbReference>
<protein>
    <submittedName>
        <fullName evidence="9">Precorrin-2 C(20)-methyltransferase</fullName>
        <ecNumber evidence="9">2.1.1.130</ecNumber>
    </submittedName>
</protein>
<dbReference type="GO" id="GO:0030788">
    <property type="term" value="F:precorrin-2 C20-methyltransferase activity"/>
    <property type="evidence" value="ECO:0007669"/>
    <property type="project" value="UniProtKB-EC"/>
</dbReference>
<sequence>MIAGWGFIRKQVNSLCARSGERWKSWNAIKEGLLSGPVLYGVGVGPGDPELLTLKAVRVLREMEHIFVASSSKNDYSLALQTVREHLPPGTPVERLPFPMTRERRVLEEAWEENACRVARVLCEKNRAAFLTLGDPALFSTFGHLARRLKKHLPRAEVRLIPGITAAQAAAARLGLLLAEGEEAFVIASGLAADEVLQKLSREASSLVLYKVYRRAGAILRLLEKTGRLPETRAISFCGFPEEKIYSNPRELSGSTPPYFTLLIVGGKPLD</sequence>
<keyword evidence="4 9" id="KW-0489">Methyltransferase</keyword>
<dbReference type="EMBL" id="DRMH01000080">
    <property type="protein sequence ID" value="HFC98073.1"/>
    <property type="molecule type" value="Genomic_DNA"/>
</dbReference>
<dbReference type="AlphaFoldDB" id="A0A7C3CTK1"/>
<dbReference type="InterPro" id="IPR035996">
    <property type="entry name" value="4pyrrol_Methylase_sf"/>
</dbReference>
<feature type="domain" description="Tetrapyrrole methylase" evidence="8">
    <location>
        <begin position="39"/>
        <end position="249"/>
    </location>
</feature>
<name>A0A7C3CTK1_9BACT</name>
<evidence type="ECO:0000256" key="1">
    <source>
        <dbReference type="ARBA" id="ARBA00004953"/>
    </source>
</evidence>
<gene>
    <name evidence="9" type="primary">cobI</name>
    <name evidence="9" type="ORF">ENJ40_06400</name>
</gene>
<dbReference type="Gene3D" id="3.40.1010.10">
    <property type="entry name" value="Cobalt-precorrin-4 Transmethylase, Domain 1"/>
    <property type="match status" value="1"/>
</dbReference>
<evidence type="ECO:0000256" key="4">
    <source>
        <dbReference type="ARBA" id="ARBA00022603"/>
    </source>
</evidence>
<dbReference type="PANTHER" id="PTHR43467:SF2">
    <property type="entry name" value="COBALT-PRECORRIN-2 C(20)-METHYLTRANSFERASE"/>
    <property type="match status" value="1"/>
</dbReference>
<dbReference type="SUPFAM" id="SSF53790">
    <property type="entry name" value="Tetrapyrrole methylase"/>
    <property type="match status" value="1"/>
</dbReference>
<dbReference type="InterPro" id="IPR012382">
    <property type="entry name" value="CobI/CbiL"/>
</dbReference>
<comment type="caution">
    <text evidence="9">The sequence shown here is derived from an EMBL/GenBank/DDBJ whole genome shotgun (WGS) entry which is preliminary data.</text>
</comment>
<dbReference type="InterPro" id="IPR014776">
    <property type="entry name" value="4pyrrole_Mease_sub2"/>
</dbReference>
<accession>A0A7C3CTK1</accession>
<evidence type="ECO:0000259" key="8">
    <source>
        <dbReference type="Pfam" id="PF00590"/>
    </source>
</evidence>
<dbReference type="Pfam" id="PF00590">
    <property type="entry name" value="TP_methylase"/>
    <property type="match status" value="1"/>
</dbReference>
<evidence type="ECO:0000256" key="3">
    <source>
        <dbReference type="ARBA" id="ARBA00022573"/>
    </source>
</evidence>
<evidence type="ECO:0000256" key="5">
    <source>
        <dbReference type="ARBA" id="ARBA00022679"/>
    </source>
</evidence>
<proteinExistence type="inferred from homology"/>
<dbReference type="EC" id="2.1.1.130" evidence="9"/>
<dbReference type="GO" id="GO:0009236">
    <property type="term" value="P:cobalamin biosynthetic process"/>
    <property type="evidence" value="ECO:0007669"/>
    <property type="project" value="UniProtKB-UniRule"/>
</dbReference>
<dbReference type="PANTHER" id="PTHR43467">
    <property type="entry name" value="COBALT-PRECORRIN-2 C(20)-METHYLTRANSFERASE"/>
    <property type="match status" value="1"/>
</dbReference>
<evidence type="ECO:0000256" key="7">
    <source>
        <dbReference type="PIRNR" id="PIRNR036427"/>
    </source>
</evidence>
<keyword evidence="5 9" id="KW-0808">Transferase</keyword>
<reference evidence="9" key="1">
    <citation type="journal article" date="2020" name="mSystems">
        <title>Genome- and Community-Level Interaction Insights into Carbon Utilization and Element Cycling Functions of Hydrothermarchaeota in Hydrothermal Sediment.</title>
        <authorList>
            <person name="Zhou Z."/>
            <person name="Liu Y."/>
            <person name="Xu W."/>
            <person name="Pan J."/>
            <person name="Luo Z.H."/>
            <person name="Li M."/>
        </authorList>
    </citation>
    <scope>NUCLEOTIDE SEQUENCE [LARGE SCALE GENOMIC DNA]</scope>
    <source>
        <strain evidence="9">HyVt-483</strain>
    </source>
</reference>
<evidence type="ECO:0000256" key="2">
    <source>
        <dbReference type="ARBA" id="ARBA00005879"/>
    </source>
</evidence>
<keyword evidence="3" id="KW-0169">Cobalamin biosynthesis</keyword>
<dbReference type="InterPro" id="IPR006364">
    <property type="entry name" value="CobI/CbiL/CobIJ_dom"/>
</dbReference>
<dbReference type="NCBIfam" id="TIGR01467">
    <property type="entry name" value="cobI_cbiL"/>
    <property type="match status" value="1"/>
</dbReference>
<dbReference type="UniPathway" id="UPA00148"/>
<dbReference type="GO" id="GO:0032259">
    <property type="term" value="P:methylation"/>
    <property type="evidence" value="ECO:0007669"/>
    <property type="project" value="UniProtKB-KW"/>
</dbReference>
<dbReference type="PIRSF" id="PIRSF036427">
    <property type="entry name" value="Precrrn-2_mtase"/>
    <property type="match status" value="1"/>
</dbReference>
<evidence type="ECO:0000313" key="9">
    <source>
        <dbReference type="EMBL" id="HFC98073.1"/>
    </source>
</evidence>
<comment type="similarity">
    <text evidence="2 7">Belongs to the precorrin methyltransferase family.</text>
</comment>
<evidence type="ECO:0000256" key="6">
    <source>
        <dbReference type="ARBA" id="ARBA00022691"/>
    </source>
</evidence>